<reference evidence="2 3" key="1">
    <citation type="journal article" date="2019" name="Int. J. Syst. Evol. Microbiol.">
        <title>The Global Catalogue of Microorganisms (GCM) 10K type strain sequencing project: providing services to taxonomists for standard genome sequencing and annotation.</title>
        <authorList>
            <consortium name="The Broad Institute Genomics Platform"/>
            <consortium name="The Broad Institute Genome Sequencing Center for Infectious Disease"/>
            <person name="Wu L."/>
            <person name="Ma J."/>
        </authorList>
    </citation>
    <scope>NUCLEOTIDE SEQUENCE [LARGE SCALE GENOMIC DNA]</scope>
    <source>
        <strain evidence="2 3">JCM 4805</strain>
    </source>
</reference>
<gene>
    <name evidence="2" type="ORF">GCM10010361_59350</name>
</gene>
<comment type="caution">
    <text evidence="2">The sequence shown here is derived from an EMBL/GenBank/DDBJ whole genome shotgun (WGS) entry which is preliminary data.</text>
</comment>
<sequence length="282" mass="29600">MTSVDSNAPRSGSGGVTHIRTRQTSHFTVLANRLAQRAGSAVTVGVAAYLLSLPDGAPVTIAALCAHFREGKIAIAAALRELEAEGWLERRVERGPRGRITTRTLVYDLPGAPAGARPAPAPAPEAEPVPVPDPAPEHVPEPAPEVTEAAALLADLPLTDRRLLLSEREVASLAPAVADWLDRGATPGDITAALTTNLPDRILRRPVRLLAYRLAALRPARRTTRTAPAPGLGSPPAVVPLQNCDGCDRAFRASHPGRCLACTPRSRALSAPGTNEVPQHAA</sequence>
<feature type="compositionally biased region" description="Pro residues" evidence="1">
    <location>
        <begin position="119"/>
        <end position="134"/>
    </location>
</feature>
<dbReference type="Proteomes" id="UP001500909">
    <property type="component" value="Unassembled WGS sequence"/>
</dbReference>
<accession>A0ABN1AYK3</accession>
<dbReference type="InterPro" id="IPR036388">
    <property type="entry name" value="WH-like_DNA-bd_sf"/>
</dbReference>
<organism evidence="2 3">
    <name type="scientific">Streptomyces olivaceiscleroticus</name>
    <dbReference type="NCBI Taxonomy" id="68245"/>
    <lineage>
        <taxon>Bacteria</taxon>
        <taxon>Bacillati</taxon>
        <taxon>Actinomycetota</taxon>
        <taxon>Actinomycetes</taxon>
        <taxon>Kitasatosporales</taxon>
        <taxon>Streptomycetaceae</taxon>
        <taxon>Streptomyces</taxon>
    </lineage>
</organism>
<evidence type="ECO:0000256" key="1">
    <source>
        <dbReference type="SAM" id="MobiDB-lite"/>
    </source>
</evidence>
<feature type="region of interest" description="Disordered" evidence="1">
    <location>
        <begin position="111"/>
        <end position="141"/>
    </location>
</feature>
<proteinExistence type="predicted"/>
<dbReference type="Gene3D" id="1.10.10.10">
    <property type="entry name" value="Winged helix-like DNA-binding domain superfamily/Winged helix DNA-binding domain"/>
    <property type="match status" value="1"/>
</dbReference>
<protein>
    <submittedName>
        <fullName evidence="2">Helix-turn-helix domain-containing protein</fullName>
    </submittedName>
</protein>
<evidence type="ECO:0000313" key="2">
    <source>
        <dbReference type="EMBL" id="GAA0486586.1"/>
    </source>
</evidence>
<dbReference type="RefSeq" id="WP_346098401.1">
    <property type="nucleotide sequence ID" value="NZ_BAAABY010000044.1"/>
</dbReference>
<keyword evidence="3" id="KW-1185">Reference proteome</keyword>
<evidence type="ECO:0000313" key="3">
    <source>
        <dbReference type="Proteomes" id="UP001500909"/>
    </source>
</evidence>
<name>A0ABN1AYK3_9ACTN</name>
<dbReference type="EMBL" id="BAAABY010000044">
    <property type="protein sequence ID" value="GAA0486586.1"/>
    <property type="molecule type" value="Genomic_DNA"/>
</dbReference>